<reference evidence="1" key="1">
    <citation type="submission" date="2018-11" db="EMBL/GenBank/DDBJ databases">
        <authorList>
            <consortium name="Pathogen Informatics"/>
        </authorList>
    </citation>
    <scope>NUCLEOTIDE SEQUENCE</scope>
</reference>
<comment type="caution">
    <text evidence="1">The sequence shown here is derived from an EMBL/GenBank/DDBJ whole genome shotgun (WGS) entry which is preliminary data.</text>
</comment>
<evidence type="ECO:0000313" key="2">
    <source>
        <dbReference type="Proteomes" id="UP000784294"/>
    </source>
</evidence>
<protein>
    <submittedName>
        <fullName evidence="1">Uncharacterized protein</fullName>
    </submittedName>
</protein>
<sequence length="74" mass="8029">MAVPKGEGRTSREGNQDLVRGCEQAVSRMSKLGLLGALMAILKKGIDWCPMLKRNLLGSNEDDGARATEDVVDR</sequence>
<dbReference type="AlphaFoldDB" id="A0A448WYE6"/>
<keyword evidence="2" id="KW-1185">Reference proteome</keyword>
<evidence type="ECO:0000313" key="1">
    <source>
        <dbReference type="EMBL" id="VEL23467.1"/>
    </source>
</evidence>
<dbReference type="Proteomes" id="UP000784294">
    <property type="component" value="Unassembled WGS sequence"/>
</dbReference>
<gene>
    <name evidence="1" type="ORF">PXEA_LOCUS16907</name>
</gene>
<organism evidence="1 2">
    <name type="scientific">Protopolystoma xenopodis</name>
    <dbReference type="NCBI Taxonomy" id="117903"/>
    <lineage>
        <taxon>Eukaryota</taxon>
        <taxon>Metazoa</taxon>
        <taxon>Spiralia</taxon>
        <taxon>Lophotrochozoa</taxon>
        <taxon>Platyhelminthes</taxon>
        <taxon>Monogenea</taxon>
        <taxon>Polyopisthocotylea</taxon>
        <taxon>Polystomatidea</taxon>
        <taxon>Polystomatidae</taxon>
        <taxon>Protopolystoma</taxon>
    </lineage>
</organism>
<accession>A0A448WYE6</accession>
<dbReference type="EMBL" id="CAAALY010062108">
    <property type="protein sequence ID" value="VEL23467.1"/>
    <property type="molecule type" value="Genomic_DNA"/>
</dbReference>
<name>A0A448WYE6_9PLAT</name>
<proteinExistence type="predicted"/>